<evidence type="ECO:0000256" key="5">
    <source>
        <dbReference type="ARBA" id="ARBA00023136"/>
    </source>
</evidence>
<protein>
    <submittedName>
        <fullName evidence="9">MotA/TolQ/ExbB proton channel</fullName>
    </submittedName>
</protein>
<dbReference type="GO" id="GO:0017038">
    <property type="term" value="P:protein import"/>
    <property type="evidence" value="ECO:0007669"/>
    <property type="project" value="TreeGrafter"/>
</dbReference>
<dbReference type="OrthoDB" id="4045at2"/>
<feature type="transmembrane region" description="Helical" evidence="7">
    <location>
        <begin position="119"/>
        <end position="141"/>
    </location>
</feature>
<dbReference type="STRING" id="313628.LNTAR_06024"/>
<dbReference type="AlphaFoldDB" id="A6DPL3"/>
<evidence type="ECO:0000256" key="6">
    <source>
        <dbReference type="RuleBase" id="RU004057"/>
    </source>
</evidence>
<name>A6DPL3_9BACT</name>
<gene>
    <name evidence="9" type="ORF">LNTAR_06024</name>
</gene>
<dbReference type="InterPro" id="IPR002898">
    <property type="entry name" value="MotA_ExbB_proton_chnl"/>
</dbReference>
<dbReference type="RefSeq" id="WP_007279795.1">
    <property type="nucleotide sequence ID" value="NZ_ABCK01000016.1"/>
</dbReference>
<evidence type="ECO:0000256" key="7">
    <source>
        <dbReference type="SAM" id="Phobius"/>
    </source>
</evidence>
<comment type="subcellular location">
    <subcellularLocation>
        <location evidence="1">Cell membrane</location>
        <topology evidence="1">Multi-pass membrane protein</topology>
    </subcellularLocation>
    <subcellularLocation>
        <location evidence="6">Membrane</location>
        <topology evidence="6">Multi-pass membrane protein</topology>
    </subcellularLocation>
</comment>
<feature type="domain" description="MotA/TolQ/ExbB proton channel" evidence="8">
    <location>
        <begin position="87"/>
        <end position="192"/>
    </location>
</feature>
<dbReference type="PANTHER" id="PTHR30625">
    <property type="entry name" value="PROTEIN TOLQ"/>
    <property type="match status" value="1"/>
</dbReference>
<keyword evidence="10" id="KW-1185">Reference proteome</keyword>
<dbReference type="Proteomes" id="UP000004947">
    <property type="component" value="Unassembled WGS sequence"/>
</dbReference>
<evidence type="ECO:0000313" key="9">
    <source>
        <dbReference type="EMBL" id="EDM26509.1"/>
    </source>
</evidence>
<proteinExistence type="inferred from homology"/>
<sequence length="209" mass="23685">MTYWQTVIDMWSEAGWFALALWFLSFISWIYLLKLHQKLTRTWFNTSHLSKEITHLLLDGKNKEDIRLWLGKKKGVIPKVINYVLATNDHRKITLKERYEEASITEINSIHKEFGVLNALVKSAPLLGLLGTVAGMIQTFAALSQSGDITHVSQGISKALLTTQLGLLIALPGVFASAYLKRKFLRLSMELERLIYHIAKLGNSSEEVS</sequence>
<evidence type="ECO:0000256" key="1">
    <source>
        <dbReference type="ARBA" id="ARBA00004651"/>
    </source>
</evidence>
<evidence type="ECO:0000256" key="4">
    <source>
        <dbReference type="ARBA" id="ARBA00022989"/>
    </source>
</evidence>
<dbReference type="PANTHER" id="PTHR30625:SF11">
    <property type="entry name" value="MOTA_TOLQ_EXBB PROTON CHANNEL DOMAIN-CONTAINING PROTEIN"/>
    <property type="match status" value="1"/>
</dbReference>
<dbReference type="eggNOG" id="COG0811">
    <property type="taxonomic scope" value="Bacteria"/>
</dbReference>
<organism evidence="9 10">
    <name type="scientific">Lentisphaera araneosa HTCC2155</name>
    <dbReference type="NCBI Taxonomy" id="313628"/>
    <lineage>
        <taxon>Bacteria</taxon>
        <taxon>Pseudomonadati</taxon>
        <taxon>Lentisphaerota</taxon>
        <taxon>Lentisphaeria</taxon>
        <taxon>Lentisphaerales</taxon>
        <taxon>Lentisphaeraceae</taxon>
        <taxon>Lentisphaera</taxon>
    </lineage>
</organism>
<evidence type="ECO:0000256" key="2">
    <source>
        <dbReference type="ARBA" id="ARBA00022475"/>
    </source>
</evidence>
<keyword evidence="3 7" id="KW-0812">Transmembrane</keyword>
<dbReference type="GO" id="GO:0005886">
    <property type="term" value="C:plasma membrane"/>
    <property type="evidence" value="ECO:0007669"/>
    <property type="project" value="UniProtKB-SubCell"/>
</dbReference>
<feature type="transmembrane region" description="Helical" evidence="7">
    <location>
        <begin position="161"/>
        <end position="180"/>
    </location>
</feature>
<dbReference type="Pfam" id="PF01618">
    <property type="entry name" value="MotA_ExbB"/>
    <property type="match status" value="1"/>
</dbReference>
<comment type="similarity">
    <text evidence="6">Belongs to the exbB/tolQ family.</text>
</comment>
<dbReference type="InterPro" id="IPR050790">
    <property type="entry name" value="ExbB/TolQ_transport"/>
</dbReference>
<evidence type="ECO:0000256" key="3">
    <source>
        <dbReference type="ARBA" id="ARBA00022692"/>
    </source>
</evidence>
<reference evidence="9 10" key="1">
    <citation type="journal article" date="2010" name="J. Bacteriol.">
        <title>Genome sequence of Lentisphaera araneosa HTCC2155T, the type species of the order Lentisphaerales in the phylum Lentisphaerae.</title>
        <authorList>
            <person name="Thrash J.C."/>
            <person name="Cho J.C."/>
            <person name="Vergin K.L."/>
            <person name="Morris R.M."/>
            <person name="Giovannoni S.J."/>
        </authorList>
    </citation>
    <scope>NUCLEOTIDE SEQUENCE [LARGE SCALE GENOMIC DNA]</scope>
    <source>
        <strain evidence="9 10">HTCC2155</strain>
    </source>
</reference>
<keyword evidence="5 7" id="KW-0472">Membrane</keyword>
<keyword evidence="4 7" id="KW-1133">Transmembrane helix</keyword>
<evidence type="ECO:0000313" key="10">
    <source>
        <dbReference type="Proteomes" id="UP000004947"/>
    </source>
</evidence>
<keyword evidence="6" id="KW-0653">Protein transport</keyword>
<keyword evidence="6" id="KW-0813">Transport</keyword>
<comment type="caution">
    <text evidence="9">The sequence shown here is derived from an EMBL/GenBank/DDBJ whole genome shotgun (WGS) entry which is preliminary data.</text>
</comment>
<keyword evidence="2" id="KW-1003">Cell membrane</keyword>
<accession>A6DPL3</accession>
<dbReference type="EMBL" id="ABCK01000016">
    <property type="protein sequence ID" value="EDM26509.1"/>
    <property type="molecule type" value="Genomic_DNA"/>
</dbReference>
<evidence type="ECO:0000259" key="8">
    <source>
        <dbReference type="Pfam" id="PF01618"/>
    </source>
</evidence>
<feature type="transmembrane region" description="Helical" evidence="7">
    <location>
        <begin position="14"/>
        <end position="33"/>
    </location>
</feature>